<dbReference type="SUPFAM" id="SSF51120">
    <property type="entry name" value="beta-Roll"/>
    <property type="match status" value="3"/>
</dbReference>
<dbReference type="PANTHER" id="PTHR38340">
    <property type="entry name" value="S-LAYER PROTEIN"/>
    <property type="match status" value="1"/>
</dbReference>
<dbReference type="InterPro" id="IPR019960">
    <property type="entry name" value="T1SS_VCA0849"/>
</dbReference>
<dbReference type="Proteomes" id="UP000284021">
    <property type="component" value="Unassembled WGS sequence"/>
</dbReference>
<dbReference type="InterPro" id="IPR001343">
    <property type="entry name" value="Hemolysn_Ca-bd"/>
</dbReference>
<keyword evidence="3" id="KW-0964">Secreted</keyword>
<dbReference type="InterPro" id="IPR011049">
    <property type="entry name" value="Serralysin-like_metalloprot_C"/>
</dbReference>
<gene>
    <name evidence="7" type="ORF">D3879_16705</name>
</gene>
<dbReference type="Gene3D" id="2.150.10.10">
    <property type="entry name" value="Serralysin-like metalloprotease, C-terminal"/>
    <property type="match status" value="2"/>
</dbReference>
<dbReference type="InterPro" id="IPR006644">
    <property type="entry name" value="Cadg"/>
</dbReference>
<dbReference type="InterPro" id="IPR013783">
    <property type="entry name" value="Ig-like_fold"/>
</dbReference>
<dbReference type="GO" id="GO:0005615">
    <property type="term" value="C:extracellular space"/>
    <property type="evidence" value="ECO:0007669"/>
    <property type="project" value="InterPro"/>
</dbReference>
<comment type="cofactor">
    <cofactor evidence="1">
        <name>Ca(2+)</name>
        <dbReference type="ChEBI" id="CHEBI:29108"/>
    </cofactor>
</comment>
<dbReference type="InterPro" id="IPR013858">
    <property type="entry name" value="Peptidase_M10B_C"/>
</dbReference>
<keyword evidence="4" id="KW-0677">Repeat</keyword>
<comment type="caution">
    <text evidence="7">The sequence shown here is derived from an EMBL/GenBank/DDBJ whole genome shotgun (WGS) entry which is preliminary data.</text>
</comment>
<accession>A0A418XB26</accession>
<sequence>MINGTPGNDVLIGTSANDLILGGSGNDTLKGEAGNDVLVGGVGKDILTGGAGQDVFRFDDILDSYRKANTSSSDRIIDFDASSDKIDLSALGFTGLGDGTNGTLYISLNSTGTRTYVKSREADVNGNRFELALEGNYTSILTESHFIFRANVAPIVTSPLLDQRVDENAVFSYLIPASSFADEDGDSLSFSAQLAGGSALPTWLSFDAATRTFSGTPDYSHAGNYEVTVTASDGRGGEVSDSFALRVSDVLTGTSGNDTLVGTPGDEVLLGGAGNDSLSAGAGNDHLEGGAGRDTLTGGAGIDVFRFTDQLDSYRNYASGGLNLGDSISDFEIGVDKIDLSGLGYTGFGNGRDGTLSLVLNDAGTKTYVKDYETDANGNRFEFALDGNFLGTLSESDFIFGNSGGGGNNIFFIPTLGQSNARGLRVFGGDDASGVSELVDDLEQYTGYSVRSLFLDSSGNSIDVAVGGSTVTGKSTDSETELLKNWWHTDTDQPGAALLRAVDILEDQLASLRATGTVTFAMVWGQGEDNAEEIALAADKQAAAQLYKESTLKVFDYLKAHLDAEATIYMMQTGRYQTDAAVLRGYTQPKIDSIVEGIEYVQQMQAEIASERSDVKLAVTYTDLPMRAEADPVKYADDVWHLSDESREIVGQRLADYIADDLGFHGEPADNTTTVESAVNWTLAANLESLILSGSAAINGTGNDLNNTIFGNAAANTLRGGAGNDMLAGGDGEDELIGGAGLDTLYGGAAADRFDFDALSEMSLAALRDVIGDFNAAEGDKIDLSRLDAILATSDVDAFTFIGSADFSNTNAAGQLRFADGVLAGSVNEDAAAEFEIQLVGVTALNQGDFIT</sequence>
<dbReference type="InterPro" id="IPR015919">
    <property type="entry name" value="Cadherin-like_sf"/>
</dbReference>
<dbReference type="Pfam" id="PF00353">
    <property type="entry name" value="HemolysinCabind"/>
    <property type="match status" value="3"/>
</dbReference>
<evidence type="ECO:0000313" key="8">
    <source>
        <dbReference type="Proteomes" id="UP000284021"/>
    </source>
</evidence>
<name>A0A418XB26_9PSED</name>
<dbReference type="Pfam" id="PF08548">
    <property type="entry name" value="Peptidase_M10_C"/>
    <property type="match status" value="2"/>
</dbReference>
<keyword evidence="8" id="KW-1185">Reference proteome</keyword>
<evidence type="ECO:0000256" key="5">
    <source>
        <dbReference type="ARBA" id="ARBA00022837"/>
    </source>
</evidence>
<protein>
    <submittedName>
        <fullName evidence="7">Type I secretion C-terminal target domain-containing protein</fullName>
    </submittedName>
</protein>
<dbReference type="GO" id="GO:0016020">
    <property type="term" value="C:membrane"/>
    <property type="evidence" value="ECO:0007669"/>
    <property type="project" value="InterPro"/>
</dbReference>
<evidence type="ECO:0000256" key="4">
    <source>
        <dbReference type="ARBA" id="ARBA00022737"/>
    </source>
</evidence>
<evidence type="ECO:0000259" key="6">
    <source>
        <dbReference type="SMART" id="SM00736"/>
    </source>
</evidence>
<dbReference type="Gene3D" id="2.60.40.10">
    <property type="entry name" value="Immunoglobulins"/>
    <property type="match status" value="1"/>
</dbReference>
<dbReference type="NCBIfam" id="TIGR03661">
    <property type="entry name" value="T1SS_VCA0849"/>
    <property type="match status" value="1"/>
</dbReference>
<feature type="domain" description="Dystroglycan-type cadherin-like" evidence="6">
    <location>
        <begin position="155"/>
        <end position="254"/>
    </location>
</feature>
<evidence type="ECO:0000256" key="1">
    <source>
        <dbReference type="ARBA" id="ARBA00001913"/>
    </source>
</evidence>
<dbReference type="PROSITE" id="PS00330">
    <property type="entry name" value="HEMOLYSIN_CALCIUM"/>
    <property type="match status" value="5"/>
</dbReference>
<comment type="subcellular location">
    <subcellularLocation>
        <location evidence="2">Secreted</location>
    </subcellularLocation>
</comment>
<dbReference type="EMBL" id="QYUR01000006">
    <property type="protein sequence ID" value="RJG09712.1"/>
    <property type="molecule type" value="Genomic_DNA"/>
</dbReference>
<dbReference type="InterPro" id="IPR018511">
    <property type="entry name" value="Hemolysin-typ_Ca-bd_CS"/>
</dbReference>
<dbReference type="PANTHER" id="PTHR38340:SF1">
    <property type="entry name" value="S-LAYER PROTEIN"/>
    <property type="match status" value="1"/>
</dbReference>
<dbReference type="SUPFAM" id="SSF49313">
    <property type="entry name" value="Cadherin-like"/>
    <property type="match status" value="1"/>
</dbReference>
<dbReference type="PRINTS" id="PR00313">
    <property type="entry name" value="CABNDNGRPT"/>
</dbReference>
<keyword evidence="5" id="KW-0106">Calcium</keyword>
<proteinExistence type="predicted"/>
<dbReference type="Pfam" id="PF05345">
    <property type="entry name" value="He_PIG"/>
    <property type="match status" value="1"/>
</dbReference>
<dbReference type="SMART" id="SM00736">
    <property type="entry name" value="CADG"/>
    <property type="match status" value="1"/>
</dbReference>
<evidence type="ECO:0000313" key="7">
    <source>
        <dbReference type="EMBL" id="RJG09712.1"/>
    </source>
</evidence>
<evidence type="ECO:0000256" key="2">
    <source>
        <dbReference type="ARBA" id="ARBA00004613"/>
    </source>
</evidence>
<dbReference type="InterPro" id="IPR050557">
    <property type="entry name" value="RTX_toxin/Mannuronan_C5-epim"/>
</dbReference>
<dbReference type="AlphaFoldDB" id="A0A418XB26"/>
<reference evidence="7 8" key="1">
    <citation type="submission" date="2018-09" db="EMBL/GenBank/DDBJ databases">
        <authorList>
            <person name="Zhu H."/>
        </authorList>
    </citation>
    <scope>NUCLEOTIDE SEQUENCE [LARGE SCALE GENOMIC DNA]</scope>
    <source>
        <strain evidence="7 8">K1S02-6</strain>
    </source>
</reference>
<dbReference type="OrthoDB" id="7329412at2"/>
<dbReference type="SUPFAM" id="SSF52266">
    <property type="entry name" value="SGNH hydrolase"/>
    <property type="match status" value="1"/>
</dbReference>
<dbReference type="GO" id="GO:0005509">
    <property type="term" value="F:calcium ion binding"/>
    <property type="evidence" value="ECO:0007669"/>
    <property type="project" value="InterPro"/>
</dbReference>
<organism evidence="7 8">
    <name type="scientific">Pseudomonas cavernicola</name>
    <dbReference type="NCBI Taxonomy" id="2320866"/>
    <lineage>
        <taxon>Bacteria</taxon>
        <taxon>Pseudomonadati</taxon>
        <taxon>Pseudomonadota</taxon>
        <taxon>Gammaproteobacteria</taxon>
        <taxon>Pseudomonadales</taxon>
        <taxon>Pseudomonadaceae</taxon>
        <taxon>Pseudomonas</taxon>
    </lineage>
</organism>
<evidence type="ECO:0000256" key="3">
    <source>
        <dbReference type="ARBA" id="ARBA00022525"/>
    </source>
</evidence>